<evidence type="ECO:0000313" key="2">
    <source>
        <dbReference type="Proteomes" id="UP000325440"/>
    </source>
</evidence>
<sequence length="105" mass="12791">MIQKDKNKLWEMIKINWMKLKSNERVLEKVGERRSLMINIMERKIKFVRHNLIHHNDFLNDIFYGRPMGRRPRGILRINYFHDLEEKMACTSYQELKDAAKDTRG</sequence>
<keyword evidence="2" id="KW-1185">Reference proteome</keyword>
<dbReference type="Proteomes" id="UP000325440">
    <property type="component" value="Unassembled WGS sequence"/>
</dbReference>
<reference evidence="1 2" key="1">
    <citation type="submission" date="2019-08" db="EMBL/GenBank/DDBJ databases">
        <authorList>
            <person name="Alioto T."/>
            <person name="Alioto T."/>
            <person name="Gomez Garrido J."/>
        </authorList>
    </citation>
    <scope>NUCLEOTIDE SEQUENCE [LARGE SCALE GENOMIC DNA]</scope>
</reference>
<dbReference type="AlphaFoldDB" id="A0A5E4MSB4"/>
<proteinExistence type="predicted"/>
<evidence type="ECO:0000313" key="1">
    <source>
        <dbReference type="EMBL" id="VVC34391.1"/>
    </source>
</evidence>
<name>A0A5E4MSB4_9HEMI</name>
<accession>A0A5E4MSB4</accession>
<organism evidence="1 2">
    <name type="scientific">Cinara cedri</name>
    <dbReference type="NCBI Taxonomy" id="506608"/>
    <lineage>
        <taxon>Eukaryota</taxon>
        <taxon>Metazoa</taxon>
        <taxon>Ecdysozoa</taxon>
        <taxon>Arthropoda</taxon>
        <taxon>Hexapoda</taxon>
        <taxon>Insecta</taxon>
        <taxon>Pterygota</taxon>
        <taxon>Neoptera</taxon>
        <taxon>Paraneoptera</taxon>
        <taxon>Hemiptera</taxon>
        <taxon>Sternorrhyncha</taxon>
        <taxon>Aphidomorpha</taxon>
        <taxon>Aphidoidea</taxon>
        <taxon>Aphididae</taxon>
        <taxon>Lachninae</taxon>
        <taxon>Cinara</taxon>
    </lineage>
</organism>
<dbReference type="EMBL" id="CABPRJ010000993">
    <property type="protein sequence ID" value="VVC34391.1"/>
    <property type="molecule type" value="Genomic_DNA"/>
</dbReference>
<gene>
    <name evidence="1" type="ORF">CINCED_3A013517</name>
</gene>
<protein>
    <submittedName>
        <fullName evidence="1">Uncharacterized protein</fullName>
    </submittedName>
</protein>